<dbReference type="CDD" id="cd14014">
    <property type="entry name" value="STKc_PknB_like"/>
    <property type="match status" value="1"/>
</dbReference>
<dbReference type="PANTHER" id="PTHR43289:SF6">
    <property type="entry name" value="SERINE_THREONINE-PROTEIN KINASE NEKL-3"/>
    <property type="match status" value="1"/>
</dbReference>
<keyword evidence="10" id="KW-0614">Plasmid</keyword>
<dbReference type="eggNOG" id="COG0515">
    <property type="taxonomic scope" value="Bacteria"/>
</dbReference>
<evidence type="ECO:0000256" key="4">
    <source>
        <dbReference type="ARBA" id="ARBA00022741"/>
    </source>
</evidence>
<dbReference type="PANTHER" id="PTHR43289">
    <property type="entry name" value="MITOGEN-ACTIVATED PROTEIN KINASE KINASE KINASE 20-RELATED"/>
    <property type="match status" value="1"/>
</dbReference>
<dbReference type="InterPro" id="IPR017441">
    <property type="entry name" value="Protein_kinase_ATP_BS"/>
</dbReference>
<dbReference type="Pfam" id="PF07676">
    <property type="entry name" value="PD40"/>
    <property type="match status" value="2"/>
</dbReference>
<dbReference type="Gene3D" id="3.30.200.20">
    <property type="entry name" value="Phosphorylase Kinase, domain 1"/>
    <property type="match status" value="1"/>
</dbReference>
<dbReference type="GO" id="GO:0004674">
    <property type="term" value="F:protein serine/threonine kinase activity"/>
    <property type="evidence" value="ECO:0007669"/>
    <property type="project" value="UniProtKB-KW"/>
</dbReference>
<name>W0RT82_9BACT</name>
<evidence type="ECO:0000256" key="5">
    <source>
        <dbReference type="ARBA" id="ARBA00022777"/>
    </source>
</evidence>
<evidence type="ECO:0000256" key="6">
    <source>
        <dbReference type="ARBA" id="ARBA00022840"/>
    </source>
</evidence>
<dbReference type="PROSITE" id="PS50011">
    <property type="entry name" value="PROTEIN_KINASE_DOM"/>
    <property type="match status" value="1"/>
</dbReference>
<dbReference type="HOGENOM" id="CLU_012906_0_0_0"/>
<reference evidence="10 11" key="1">
    <citation type="journal article" date="2014" name="Genome Announc.">
        <title>Genome Sequence and Methylome of Soil Bacterium Gemmatirosa kalamazoonensis KBS708T, a Member of the Rarely Cultivated Gemmatimonadetes Phylum.</title>
        <authorList>
            <person name="Debruyn J.M."/>
            <person name="Radosevich M."/>
            <person name="Wommack K.E."/>
            <person name="Polson S.W."/>
            <person name="Hauser L.J."/>
            <person name="Fawaz M.N."/>
            <person name="Korlach J."/>
            <person name="Tsai Y.C."/>
        </authorList>
    </citation>
    <scope>NUCLEOTIDE SEQUENCE [LARGE SCALE GENOMIC DNA]</scope>
    <source>
        <strain evidence="10 11">KBS708</strain>
        <plasmid evidence="11">Plasmid 2</plasmid>
    </source>
</reference>
<dbReference type="InterPro" id="IPR011009">
    <property type="entry name" value="Kinase-like_dom_sf"/>
</dbReference>
<dbReference type="PROSITE" id="PS00108">
    <property type="entry name" value="PROTEIN_KINASE_ST"/>
    <property type="match status" value="1"/>
</dbReference>
<proteinExistence type="predicted"/>
<dbReference type="SMART" id="SM00220">
    <property type="entry name" value="S_TKc"/>
    <property type="match status" value="1"/>
</dbReference>
<feature type="region of interest" description="Disordered" evidence="8">
    <location>
        <begin position="851"/>
        <end position="909"/>
    </location>
</feature>
<dbReference type="InParanoid" id="W0RT82"/>
<dbReference type="GO" id="GO:0005524">
    <property type="term" value="F:ATP binding"/>
    <property type="evidence" value="ECO:0007669"/>
    <property type="project" value="UniProtKB-UniRule"/>
</dbReference>
<dbReference type="EC" id="2.7.11.1" evidence="1"/>
<evidence type="ECO:0000259" key="9">
    <source>
        <dbReference type="PROSITE" id="PS50011"/>
    </source>
</evidence>
<dbReference type="RefSeq" id="WP_025415195.1">
    <property type="nucleotide sequence ID" value="NZ_CP007130.1"/>
</dbReference>
<feature type="compositionally biased region" description="Low complexity" evidence="8">
    <location>
        <begin position="866"/>
        <end position="896"/>
    </location>
</feature>
<dbReference type="Proteomes" id="UP000019151">
    <property type="component" value="Plasmid 2"/>
</dbReference>
<dbReference type="AlphaFoldDB" id="W0RT82"/>
<keyword evidence="5 10" id="KW-0418">Kinase</keyword>
<dbReference type="KEGG" id="gba:J421_6371"/>
<keyword evidence="4 7" id="KW-0547">Nucleotide-binding</keyword>
<dbReference type="OrthoDB" id="101360at2"/>
<dbReference type="InterPro" id="IPR011659">
    <property type="entry name" value="WD40"/>
</dbReference>
<dbReference type="Gene3D" id="2.120.10.30">
    <property type="entry name" value="TolB, C-terminal domain"/>
    <property type="match status" value="2"/>
</dbReference>
<dbReference type="SUPFAM" id="SSF56112">
    <property type="entry name" value="Protein kinase-like (PK-like)"/>
    <property type="match status" value="1"/>
</dbReference>
<evidence type="ECO:0000313" key="10">
    <source>
        <dbReference type="EMBL" id="AHG93906.1"/>
    </source>
</evidence>
<keyword evidence="11" id="KW-1185">Reference proteome</keyword>
<protein>
    <recommendedName>
        <fullName evidence="1">non-specific serine/threonine protein kinase</fullName>
        <ecNumber evidence="1">2.7.11.1</ecNumber>
    </recommendedName>
</protein>
<evidence type="ECO:0000256" key="7">
    <source>
        <dbReference type="PROSITE-ProRule" id="PRU10141"/>
    </source>
</evidence>
<dbReference type="InterPro" id="IPR011042">
    <property type="entry name" value="6-blade_b-propeller_TolB-like"/>
</dbReference>
<evidence type="ECO:0000313" key="11">
    <source>
        <dbReference type="Proteomes" id="UP000019151"/>
    </source>
</evidence>
<dbReference type="SUPFAM" id="SSF82171">
    <property type="entry name" value="DPP6 N-terminal domain-like"/>
    <property type="match status" value="2"/>
</dbReference>
<evidence type="ECO:0000256" key="3">
    <source>
        <dbReference type="ARBA" id="ARBA00022679"/>
    </source>
</evidence>
<sequence length="909" mass="95540">MTITGPLRSSLAGRYAVEREIGRGGMATVYLARDLRHDRLVALKVLDPELGAVLGAGRFLGEIKTTAGLQHPHLLPLFDSGEADGLLFYTMPFVDGESLRARLDRERQLPVAEAVRIAAAVADALEHAHRRGVVHRDLKPENVLLDRDGHVLVADFGIALAVSRAGGARVTQTGLSLGTPQYMSPEQAAADRALDARSDVYSLGAVAYEMLAGEPPHVGPTVQAIVARVLTETPRDLRLLRPAVPEPVARAVARALEKLPADRWQTAREFGEALRAGEDTPVPGAPPRAPAVRRRRDPLVLALAATSVASLGLAAWGWRRALARPEAAPARFVLAPPAGLRLDAPSSAPVIVAPDGGALLFSAAAPGARRMLYYRPLAELAPRPLAGTEDAASPAFSPDGRRVAFFVGLTLRTVSVGGGDVTDVATVRSWHSGIAWTRAGELVFGSEQGLWRVPATGGTPTPLTRVDTTRGEVSHWMPRPLPDGTSLVYAVSRSGAANPASLSLVSLATGETTPLDVSAYAPLGTRGAWLLVERRDGVTGSIAAVPFDARRRRVGTTSVTLAQGLTFRTTVGLNASLADDGSLVYTRGVPGRRLAITDAGGAITATFPETRGFFDPHVSPDGRRVAVVVAEAGGADAPTADVWVYDVGSETPSRLTAGQLVRYVAWAPGGTRLVYVQNPVRGPSEIWTVSGDGSGAAERLYAAPEGVRIQSPPSYVDDGRAVIFEAIDQRTRRHEIWRVRLDSAGGAAGAPLLRSPFDLEDPQVSPDGRWLAYSSDETGQLEVYVRAYPALDRRVRISAAGGIAPTWASDGRRLFYQESETSGGLLAAAVAAASGSLAVTERREVLATSGGERPIAGWGTTTCGPAARGSSSSARSRSAARSSCSCSTGTASCAHAPADDDGPGDPRHA</sequence>
<dbReference type="FunFam" id="1.10.510.10:FF:000021">
    <property type="entry name" value="Serine/threonine protein kinase"/>
    <property type="match status" value="1"/>
</dbReference>
<dbReference type="EMBL" id="CP007130">
    <property type="protein sequence ID" value="AHG93906.1"/>
    <property type="molecule type" value="Genomic_DNA"/>
</dbReference>
<dbReference type="InterPro" id="IPR000719">
    <property type="entry name" value="Prot_kinase_dom"/>
</dbReference>
<feature type="binding site" evidence="7">
    <location>
        <position position="44"/>
    </location>
    <ligand>
        <name>ATP</name>
        <dbReference type="ChEBI" id="CHEBI:30616"/>
    </ligand>
</feature>
<gene>
    <name evidence="10" type="ORF">J421_6371</name>
</gene>
<keyword evidence="6 7" id="KW-0067">ATP-binding</keyword>
<organism evidence="10 11">
    <name type="scientific">Gemmatirosa kalamazoonensis</name>
    <dbReference type="NCBI Taxonomy" id="861299"/>
    <lineage>
        <taxon>Bacteria</taxon>
        <taxon>Pseudomonadati</taxon>
        <taxon>Gemmatimonadota</taxon>
        <taxon>Gemmatimonadia</taxon>
        <taxon>Gemmatimonadales</taxon>
        <taxon>Gemmatimonadaceae</taxon>
        <taxon>Gemmatirosa</taxon>
    </lineage>
</organism>
<dbReference type="Pfam" id="PF00069">
    <property type="entry name" value="Pkinase"/>
    <property type="match status" value="1"/>
</dbReference>
<dbReference type="PROSITE" id="PS00107">
    <property type="entry name" value="PROTEIN_KINASE_ATP"/>
    <property type="match status" value="1"/>
</dbReference>
<evidence type="ECO:0000256" key="1">
    <source>
        <dbReference type="ARBA" id="ARBA00012513"/>
    </source>
</evidence>
<keyword evidence="3" id="KW-0808">Transferase</keyword>
<keyword evidence="2" id="KW-0723">Serine/threonine-protein kinase</keyword>
<dbReference type="Gene3D" id="1.10.510.10">
    <property type="entry name" value="Transferase(Phosphotransferase) domain 1"/>
    <property type="match status" value="1"/>
</dbReference>
<dbReference type="InterPro" id="IPR008271">
    <property type="entry name" value="Ser/Thr_kinase_AS"/>
</dbReference>
<accession>W0RT82</accession>
<evidence type="ECO:0000256" key="8">
    <source>
        <dbReference type="SAM" id="MobiDB-lite"/>
    </source>
</evidence>
<evidence type="ECO:0000256" key="2">
    <source>
        <dbReference type="ARBA" id="ARBA00022527"/>
    </source>
</evidence>
<feature type="domain" description="Protein kinase" evidence="9">
    <location>
        <begin position="15"/>
        <end position="275"/>
    </location>
</feature>
<geneLocation type="plasmid" evidence="10 11">
    <name>2</name>
</geneLocation>